<evidence type="ECO:0000313" key="2">
    <source>
        <dbReference type="EMBL" id="CAD7413552.1"/>
    </source>
</evidence>
<dbReference type="AlphaFoldDB" id="A0A7R9DF11"/>
<dbReference type="EMBL" id="OD006979">
    <property type="protein sequence ID" value="CAD7413552.1"/>
    <property type="molecule type" value="Genomic_DNA"/>
</dbReference>
<dbReference type="Pfam" id="PF17682">
    <property type="entry name" value="Tau95_N"/>
    <property type="match status" value="1"/>
</dbReference>
<protein>
    <recommendedName>
        <fullName evidence="1">Transcription factor IIIC subunit Tfc1/Sfc1 triple barrel domain-containing protein</fullName>
    </recommendedName>
</protein>
<organism evidence="2">
    <name type="scientific">Timema poppense</name>
    <name type="common">Walking stick</name>
    <dbReference type="NCBI Taxonomy" id="170557"/>
    <lineage>
        <taxon>Eukaryota</taxon>
        <taxon>Metazoa</taxon>
        <taxon>Ecdysozoa</taxon>
        <taxon>Arthropoda</taxon>
        <taxon>Hexapoda</taxon>
        <taxon>Insecta</taxon>
        <taxon>Pterygota</taxon>
        <taxon>Neoptera</taxon>
        <taxon>Polyneoptera</taxon>
        <taxon>Phasmatodea</taxon>
        <taxon>Timematodea</taxon>
        <taxon>Timematoidea</taxon>
        <taxon>Timematidae</taxon>
        <taxon>Timema</taxon>
    </lineage>
</organism>
<sequence>MKGYYGKSEDRAYSKKNRRLELRLRPDDAFSKPACGAMHKVSAMLLKMKLNKKRCSDGTVQIEVIPVVLGQIHSSYRFKTKNCIAWGYHATPGTSSRTLYYNNSLQHPK</sequence>
<feature type="domain" description="Transcription factor IIIC subunit Tfc1/Sfc1 triple barrel" evidence="1">
    <location>
        <begin position="11"/>
        <end position="78"/>
    </location>
</feature>
<name>A0A7R9DF11_TIMPO</name>
<evidence type="ECO:0000259" key="1">
    <source>
        <dbReference type="Pfam" id="PF17682"/>
    </source>
</evidence>
<reference evidence="2" key="1">
    <citation type="submission" date="2020-11" db="EMBL/GenBank/DDBJ databases">
        <authorList>
            <person name="Tran Van P."/>
        </authorList>
    </citation>
    <scope>NUCLEOTIDE SEQUENCE</scope>
</reference>
<proteinExistence type="predicted"/>
<dbReference type="InterPro" id="IPR041499">
    <property type="entry name" value="Tfc1/Sfc1_N"/>
</dbReference>
<dbReference type="InterPro" id="IPR042536">
    <property type="entry name" value="TFIIIC_tauA_Sfc1"/>
</dbReference>
<gene>
    <name evidence="2" type="ORF">TPSB3V08_LOCUS9097</name>
</gene>
<dbReference type="Gene3D" id="3.30.200.160">
    <property type="entry name" value="TFIIIC, subcomplex tauA, subunit Sfc1, barrel domain"/>
    <property type="match status" value="1"/>
</dbReference>
<accession>A0A7R9DF11</accession>